<proteinExistence type="evidence at transcript level"/>
<feature type="domain" description="Late nodulin" evidence="2">
    <location>
        <begin position="5"/>
        <end position="67"/>
    </location>
</feature>
<keyword evidence="1" id="KW-0732">Signal</keyword>
<accession>Q07A39</accession>
<name>Q07A39_ASTSI</name>
<dbReference type="InterPro" id="IPR009810">
    <property type="entry name" value="Nodulin_late_dom"/>
</dbReference>
<feature type="chain" id="PRO_5004165657" evidence="1">
    <location>
        <begin position="31"/>
        <end position="70"/>
    </location>
</feature>
<sequence>MGENMVVILKCVYFMVLFLSLFIMATNVDAIRVHQETISGRCFKTKECKDKKCPIGYKPKCIERMCRCIS</sequence>
<reference evidence="3" key="1">
    <citation type="submission" date="2005-09" db="EMBL/GenBank/DDBJ databases">
        <title>Identification of new nodulin cDNAs from Astragalus sinicus by SSH.</title>
        <authorList>
            <person name="Chou M.-X."/>
            <person name="Wei X.-Y."/>
            <person name="Zhou J.-C."/>
        </authorList>
    </citation>
    <scope>NUCLEOTIDE SEQUENCE</scope>
    <source>
        <strain evidence="3">AsA244</strain>
    </source>
</reference>
<protein>
    <submittedName>
        <fullName evidence="3">Late nodulin-like protein</fullName>
    </submittedName>
</protein>
<dbReference type="GO" id="GO:0046872">
    <property type="term" value="F:metal ion binding"/>
    <property type="evidence" value="ECO:0007669"/>
    <property type="project" value="InterPro"/>
</dbReference>
<dbReference type="AlphaFoldDB" id="Q07A39"/>
<evidence type="ECO:0000259" key="2">
    <source>
        <dbReference type="Pfam" id="PF07127"/>
    </source>
</evidence>
<feature type="signal peptide" evidence="1">
    <location>
        <begin position="1"/>
        <end position="30"/>
    </location>
</feature>
<dbReference type="Pfam" id="PF07127">
    <property type="entry name" value="Nodulin_late"/>
    <property type="match status" value="1"/>
</dbReference>
<evidence type="ECO:0000313" key="3">
    <source>
        <dbReference type="EMBL" id="ABB13609.1"/>
    </source>
</evidence>
<evidence type="ECO:0000256" key="1">
    <source>
        <dbReference type="SAM" id="SignalP"/>
    </source>
</evidence>
<organism evidence="3">
    <name type="scientific">Astragalus sinicus</name>
    <name type="common">Chinese milk vetch</name>
    <dbReference type="NCBI Taxonomy" id="47065"/>
    <lineage>
        <taxon>Eukaryota</taxon>
        <taxon>Viridiplantae</taxon>
        <taxon>Streptophyta</taxon>
        <taxon>Embryophyta</taxon>
        <taxon>Tracheophyta</taxon>
        <taxon>Spermatophyta</taxon>
        <taxon>Magnoliopsida</taxon>
        <taxon>eudicotyledons</taxon>
        <taxon>Gunneridae</taxon>
        <taxon>Pentapetalae</taxon>
        <taxon>rosids</taxon>
        <taxon>fabids</taxon>
        <taxon>Fabales</taxon>
        <taxon>Fabaceae</taxon>
        <taxon>Papilionoideae</taxon>
        <taxon>50 kb inversion clade</taxon>
        <taxon>NPAAA clade</taxon>
        <taxon>Hologalegina</taxon>
        <taxon>IRL clade</taxon>
        <taxon>Galegeae</taxon>
        <taxon>Astragalus</taxon>
    </lineage>
</organism>
<dbReference type="EMBL" id="DQ199634">
    <property type="protein sequence ID" value="ABB13609.1"/>
    <property type="molecule type" value="mRNA"/>
</dbReference>